<dbReference type="InterPro" id="IPR006638">
    <property type="entry name" value="Elp3/MiaA/NifB-like_rSAM"/>
</dbReference>
<dbReference type="SUPFAM" id="SSF102114">
    <property type="entry name" value="Radical SAM enzymes"/>
    <property type="match status" value="1"/>
</dbReference>
<feature type="domain" description="Radical SAM core" evidence="8">
    <location>
        <begin position="45"/>
        <end position="282"/>
    </location>
</feature>
<dbReference type="Pfam" id="PF04055">
    <property type="entry name" value="Radical_SAM"/>
    <property type="match status" value="1"/>
</dbReference>
<dbReference type="Gene3D" id="3.20.20.70">
    <property type="entry name" value="Aldolase class I"/>
    <property type="match status" value="1"/>
</dbReference>
<evidence type="ECO:0000256" key="3">
    <source>
        <dbReference type="ARBA" id="ARBA00022691"/>
    </source>
</evidence>
<sequence>MSKISINPTLIPIPTQFPSSQPSRDLPLDISDIEDSVSSIIEEELYKLPCPAINYHVCRVCNYRCKFCFHRAAKKIRDSKSSSLYPLSDSEIYRGLEILKAASGEKLNIAGGEPSLWSIEKLVFVISSAKKIGFKCVSIISNVYSFKKEDLPVLKDAGLDILGISLHSSSDAGCEEIGYYHAKYARSPVGTRASGTISHIKEICAAAHECGLHLKINTTLCVPNAKTFKSLAEFVVKDLQPCRWKIFQAIPLGSNEEEGVEKAFVDEEEKILFLTEKEYNKAVDPVVAKYPESKFGIKIIKESSKIMRNSYVVLDELMRPIDSSTGAKMPQQSILDEGGIEKAMRKVVFDGESFKERSGNYFQDLK</sequence>
<gene>
    <name evidence="9" type="ORF">ADUPG1_008503</name>
</gene>
<dbReference type="SMART" id="SM00729">
    <property type="entry name" value="Elp3"/>
    <property type="match status" value="1"/>
</dbReference>
<dbReference type="CDD" id="cd01335">
    <property type="entry name" value="Radical_SAM"/>
    <property type="match status" value="1"/>
</dbReference>
<evidence type="ECO:0000259" key="8">
    <source>
        <dbReference type="PROSITE" id="PS51918"/>
    </source>
</evidence>
<evidence type="ECO:0000256" key="7">
    <source>
        <dbReference type="ARBA" id="ARBA00023118"/>
    </source>
</evidence>
<evidence type="ECO:0000256" key="5">
    <source>
        <dbReference type="ARBA" id="ARBA00023004"/>
    </source>
</evidence>
<keyword evidence="5" id="KW-0408">Iron</keyword>
<evidence type="ECO:0000256" key="1">
    <source>
        <dbReference type="ARBA" id="ARBA00001966"/>
    </source>
</evidence>
<proteinExistence type="predicted"/>
<keyword evidence="2" id="KW-0004">4Fe-4S</keyword>
<evidence type="ECO:0000256" key="6">
    <source>
        <dbReference type="ARBA" id="ARBA00023014"/>
    </source>
</evidence>
<dbReference type="PROSITE" id="PS51918">
    <property type="entry name" value="RADICAL_SAM"/>
    <property type="match status" value="1"/>
</dbReference>
<dbReference type="InterPro" id="IPR013785">
    <property type="entry name" value="Aldolase_TIM"/>
</dbReference>
<dbReference type="InterPro" id="IPR058240">
    <property type="entry name" value="rSAM_sf"/>
</dbReference>
<dbReference type="InterPro" id="IPR007197">
    <property type="entry name" value="rSAM"/>
</dbReference>
<accession>A0ABQ5KS75</accession>
<organism evidence="9 10">
    <name type="scientific">Aduncisulcus paluster</name>
    <dbReference type="NCBI Taxonomy" id="2918883"/>
    <lineage>
        <taxon>Eukaryota</taxon>
        <taxon>Metamonada</taxon>
        <taxon>Carpediemonas-like organisms</taxon>
        <taxon>Aduncisulcus</taxon>
    </lineage>
</organism>
<name>A0ABQ5KS75_9EUKA</name>
<keyword evidence="4" id="KW-0479">Metal-binding</keyword>
<dbReference type="EMBL" id="BQXS01010965">
    <property type="protein sequence ID" value="GKT35321.1"/>
    <property type="molecule type" value="Genomic_DNA"/>
</dbReference>
<comment type="cofactor">
    <cofactor evidence="1">
        <name>[4Fe-4S] cluster</name>
        <dbReference type="ChEBI" id="CHEBI:49883"/>
    </cofactor>
</comment>
<evidence type="ECO:0000256" key="4">
    <source>
        <dbReference type="ARBA" id="ARBA00022723"/>
    </source>
</evidence>
<dbReference type="InterPro" id="IPR051196">
    <property type="entry name" value="RSAD2/Viperin_antiviral"/>
</dbReference>
<comment type="caution">
    <text evidence="9">The sequence shown here is derived from an EMBL/GenBank/DDBJ whole genome shotgun (WGS) entry which is preliminary data.</text>
</comment>
<dbReference type="SFLD" id="SFLDS00029">
    <property type="entry name" value="Radical_SAM"/>
    <property type="match status" value="1"/>
</dbReference>
<dbReference type="PANTHER" id="PTHR21339:SF0">
    <property type="entry name" value="S-ADENOSYLMETHIONINE-DEPENDENT NUCLEOTIDE DEHYDRATASE RSAD2"/>
    <property type="match status" value="1"/>
</dbReference>
<evidence type="ECO:0000256" key="2">
    <source>
        <dbReference type="ARBA" id="ARBA00022485"/>
    </source>
</evidence>
<keyword evidence="10" id="KW-1185">Reference proteome</keyword>
<keyword evidence="3" id="KW-0949">S-adenosyl-L-methionine</keyword>
<dbReference type="Proteomes" id="UP001057375">
    <property type="component" value="Unassembled WGS sequence"/>
</dbReference>
<evidence type="ECO:0000313" key="10">
    <source>
        <dbReference type="Proteomes" id="UP001057375"/>
    </source>
</evidence>
<dbReference type="SFLD" id="SFLDG01067">
    <property type="entry name" value="SPASM/twitch_domain_containing"/>
    <property type="match status" value="1"/>
</dbReference>
<keyword evidence="6" id="KW-0411">Iron-sulfur</keyword>
<protein>
    <submittedName>
        <fullName evidence="9">Radical SAM enzyme</fullName>
    </submittedName>
</protein>
<evidence type="ECO:0000313" key="9">
    <source>
        <dbReference type="EMBL" id="GKT35321.1"/>
    </source>
</evidence>
<reference evidence="9" key="1">
    <citation type="submission" date="2022-03" db="EMBL/GenBank/DDBJ databases">
        <title>Draft genome sequence of Aduncisulcus paluster, a free-living microaerophilic Fornicata.</title>
        <authorList>
            <person name="Yuyama I."/>
            <person name="Kume K."/>
            <person name="Tamura T."/>
            <person name="Inagaki Y."/>
            <person name="Hashimoto T."/>
        </authorList>
    </citation>
    <scope>NUCLEOTIDE SEQUENCE</scope>
    <source>
        <strain evidence="9">NY0171</strain>
    </source>
</reference>
<dbReference type="PANTHER" id="PTHR21339">
    <property type="entry name" value="RADICAL S-ADENOSYL METHIONINE DOMAIN-CONTAINING PROTEIN 2"/>
    <property type="match status" value="1"/>
</dbReference>
<keyword evidence="7" id="KW-0051">Antiviral defense</keyword>